<organism evidence="1">
    <name type="scientific">Megavirus baoshan</name>
    <dbReference type="NCBI Taxonomy" id="2496520"/>
    <lineage>
        <taxon>Viruses</taxon>
        <taxon>Varidnaviria</taxon>
        <taxon>Bamfordvirae</taxon>
        <taxon>Nucleocytoviricota</taxon>
        <taxon>Megaviricetes</taxon>
        <taxon>Imitervirales</taxon>
        <taxon>Mimiviridae</taxon>
        <taxon>Megamimivirinae</taxon>
        <taxon>Megavirus</taxon>
        <taxon>Megavirus baoshanense</taxon>
    </lineage>
</organism>
<protein>
    <submittedName>
        <fullName evidence="1">Uncharacterized protein</fullName>
    </submittedName>
</protein>
<gene>
    <name evidence="1" type="ORF">Mb0922</name>
</gene>
<reference evidence="1" key="1">
    <citation type="submission" date="2018-03" db="EMBL/GenBank/DDBJ databases">
        <title>Draft genome sequences of Megaviruse, new member of the family Mimiviridae isolated from water in Shanghai, China.</title>
        <authorList>
            <person name="Xia Y."/>
        </authorList>
    </citation>
    <scope>NUCLEOTIDE SEQUENCE</scope>
    <source>
        <strain evidence="1">SH</strain>
    </source>
</reference>
<dbReference type="EMBL" id="MH046811">
    <property type="protein sequence ID" value="AZL89767.1"/>
    <property type="molecule type" value="Genomic_DNA"/>
</dbReference>
<accession>A0A3Q8U8K0</accession>
<sequence>MFEKIYNFFTAKEDNKNNNNINKTYHIGSLPEHNFQTESESGDIIQPSYIRSTHKLRTSQKIDLTKYNNKIIQPDGTIKIIMSRPSKQYCVKMCGKEHCGHALASPINPYTEYCLVDIEGWILEPGIIKEPCMYMC</sequence>
<evidence type="ECO:0000313" key="1">
    <source>
        <dbReference type="EMBL" id="AZL89767.1"/>
    </source>
</evidence>
<name>A0A3Q8U8K0_9VIRU</name>
<proteinExistence type="predicted"/>